<protein>
    <submittedName>
        <fullName evidence="2">Uncharacterized protein</fullName>
    </submittedName>
</protein>
<dbReference type="GO" id="GO:0036064">
    <property type="term" value="C:ciliary basal body"/>
    <property type="evidence" value="ECO:0007669"/>
    <property type="project" value="TreeGrafter"/>
</dbReference>
<dbReference type="OMA" id="ETKNEYD"/>
<evidence type="ECO:0000313" key="2">
    <source>
        <dbReference type="EMBL" id="KJP87955.1"/>
    </source>
</evidence>
<dbReference type="OrthoDB" id="295355at2759"/>
<dbReference type="RefSeq" id="XP_012335443.1">
    <property type="nucleotide sequence ID" value="XM_012480020.1"/>
</dbReference>
<sequence length="128" mass="15257">MDRKKAMPLIKSEDELSKCIEMLRIKRQDIHEQILKEEDKERMQKEIAMLNEKLQEVCHSITKKLQTRLEYDRTIKETSAAYTKIRESAKSLLHILKREENHLGSKLYSGASEDDFKSLRELRNIHHH</sequence>
<dbReference type="VEuPathDB" id="PlasmoDB:AK88_02389"/>
<keyword evidence="3" id="KW-1185">Reference proteome</keyword>
<dbReference type="PANTHER" id="PTHR28661">
    <property type="entry name" value="SJOEGREN SYNDROME NUCLEAR AUTOANTIGEN 1"/>
    <property type="match status" value="1"/>
</dbReference>
<dbReference type="PANTHER" id="PTHR28661:SF1">
    <property type="entry name" value="MICROTUBULE NUCLEATION FACTOR SSNA1"/>
    <property type="match status" value="1"/>
</dbReference>
<evidence type="ECO:0000256" key="1">
    <source>
        <dbReference type="SAM" id="Coils"/>
    </source>
</evidence>
<accession>A0A0D9QLK3</accession>
<dbReference type="AlphaFoldDB" id="A0A0D9QLK3"/>
<organism evidence="2 3">
    <name type="scientific">Plasmodium fragile</name>
    <dbReference type="NCBI Taxonomy" id="5857"/>
    <lineage>
        <taxon>Eukaryota</taxon>
        <taxon>Sar</taxon>
        <taxon>Alveolata</taxon>
        <taxon>Apicomplexa</taxon>
        <taxon>Aconoidasida</taxon>
        <taxon>Haemosporida</taxon>
        <taxon>Plasmodiidae</taxon>
        <taxon>Plasmodium</taxon>
        <taxon>Plasmodium (Plasmodium)</taxon>
    </lineage>
</organism>
<evidence type="ECO:0000313" key="3">
    <source>
        <dbReference type="Proteomes" id="UP000054561"/>
    </source>
</evidence>
<proteinExistence type="predicted"/>
<feature type="coiled-coil region" evidence="1">
    <location>
        <begin position="33"/>
        <end position="60"/>
    </location>
</feature>
<reference evidence="2 3" key="1">
    <citation type="submission" date="2014-03" db="EMBL/GenBank/DDBJ databases">
        <title>The Genome Sequence of Plasmodium fragile nilgiri.</title>
        <authorList>
            <consortium name="The Broad Institute Genomics Platform"/>
            <consortium name="The Broad Institute Genome Sequencing Center for Infectious Disease"/>
            <person name="Neafsey D."/>
            <person name="Duraisingh M."/>
            <person name="Young S.K."/>
            <person name="Zeng Q."/>
            <person name="Gargeya S."/>
            <person name="Abouelleil A."/>
            <person name="Alvarado L."/>
            <person name="Chapman S.B."/>
            <person name="Gainer-Dewar J."/>
            <person name="Goldberg J."/>
            <person name="Griggs A."/>
            <person name="Gujja S."/>
            <person name="Hansen M."/>
            <person name="Howarth C."/>
            <person name="Imamovic A."/>
            <person name="Larimer J."/>
            <person name="Pearson M."/>
            <person name="Poon T.W."/>
            <person name="Priest M."/>
            <person name="Roberts A."/>
            <person name="Saif S."/>
            <person name="Shea T."/>
            <person name="Sykes S."/>
            <person name="Wortman J."/>
            <person name="Nusbaum C."/>
            <person name="Birren B."/>
        </authorList>
    </citation>
    <scope>NUCLEOTIDE SEQUENCE [LARGE SCALE GENOMIC DNA]</scope>
    <source>
        <strain evidence="3">nilgiri</strain>
    </source>
</reference>
<name>A0A0D9QLK3_PLAFR</name>
<dbReference type="InterPro" id="IPR033362">
    <property type="entry name" value="SSNA1_fam"/>
</dbReference>
<dbReference type="EMBL" id="KQ001667">
    <property type="protein sequence ID" value="KJP87955.1"/>
    <property type="molecule type" value="Genomic_DNA"/>
</dbReference>
<dbReference type="Proteomes" id="UP000054561">
    <property type="component" value="Unassembled WGS sequence"/>
</dbReference>
<dbReference type="GeneID" id="24267703"/>
<gene>
    <name evidence="2" type="ORF">AK88_02389</name>
</gene>
<keyword evidence="1" id="KW-0175">Coiled coil</keyword>